<dbReference type="GeneID" id="24413068"/>
<reference evidence="2" key="1">
    <citation type="journal article" date="2012" name="Nat. Genet.">
        <title>Lifestyle transitions in plant pathogenic Colletotrichum fungi deciphered by genome and transcriptome analyses.</title>
        <authorList>
            <person name="O'Connell R.J."/>
            <person name="Thon M.R."/>
            <person name="Hacquard S."/>
            <person name="Amyotte S.G."/>
            <person name="Kleemann J."/>
            <person name="Torres M.F."/>
            <person name="Damm U."/>
            <person name="Buiate E.A."/>
            <person name="Epstein L."/>
            <person name="Alkan N."/>
            <person name="Altmueller J."/>
            <person name="Alvarado-Balderrama L."/>
            <person name="Bauser C.A."/>
            <person name="Becker C."/>
            <person name="Birren B.W."/>
            <person name="Chen Z."/>
            <person name="Choi J."/>
            <person name="Crouch J.A."/>
            <person name="Duvick J.P."/>
            <person name="Farman M.A."/>
            <person name="Gan P."/>
            <person name="Heiman D."/>
            <person name="Henrissat B."/>
            <person name="Howard R.J."/>
            <person name="Kabbage M."/>
            <person name="Koch C."/>
            <person name="Kracher B."/>
            <person name="Kubo Y."/>
            <person name="Law A.D."/>
            <person name="Lebrun M.-H."/>
            <person name="Lee Y.-H."/>
            <person name="Miyara I."/>
            <person name="Moore N."/>
            <person name="Neumann U."/>
            <person name="Nordstroem K."/>
            <person name="Panaccione D.G."/>
            <person name="Panstruga R."/>
            <person name="Place M."/>
            <person name="Proctor R.H."/>
            <person name="Prusky D."/>
            <person name="Rech G."/>
            <person name="Reinhardt R."/>
            <person name="Rollins J.A."/>
            <person name="Rounsley S."/>
            <person name="Schardl C.L."/>
            <person name="Schwartz D.C."/>
            <person name="Shenoy N."/>
            <person name="Shirasu K."/>
            <person name="Sikhakolli U.R."/>
            <person name="Stueber K."/>
            <person name="Sukno S.A."/>
            <person name="Sweigard J.A."/>
            <person name="Takano Y."/>
            <person name="Takahara H."/>
            <person name="Trail F."/>
            <person name="van der Does H.C."/>
            <person name="Voll L.M."/>
            <person name="Will I."/>
            <person name="Young S."/>
            <person name="Zeng Q."/>
            <person name="Zhang J."/>
            <person name="Zhou S."/>
            <person name="Dickman M.B."/>
            <person name="Schulze-Lefert P."/>
            <person name="Ver Loren van Themaat E."/>
            <person name="Ma L.-J."/>
            <person name="Vaillancourt L.J."/>
        </authorList>
    </citation>
    <scope>NUCLEOTIDE SEQUENCE [LARGE SCALE GENOMIC DNA]</scope>
    <source>
        <strain evidence="2">M1.001 / M2 / FGSC 10212</strain>
    </source>
</reference>
<gene>
    <name evidence="1" type="ORF">GLRG_07703</name>
</gene>
<dbReference type="Proteomes" id="UP000008782">
    <property type="component" value="Unassembled WGS sequence"/>
</dbReference>
<proteinExistence type="predicted"/>
<dbReference type="EMBL" id="GG697362">
    <property type="protein sequence ID" value="EFQ32433.1"/>
    <property type="molecule type" value="Genomic_DNA"/>
</dbReference>
<accession>E3QNS6</accession>
<name>E3QNS6_COLGM</name>
<protein>
    <recommendedName>
        <fullName evidence="3">Glucose-methanol-choline oxidoreductase N-terminal domain-containing protein</fullName>
    </recommendedName>
</protein>
<keyword evidence="2" id="KW-1185">Reference proteome</keyword>
<evidence type="ECO:0000313" key="2">
    <source>
        <dbReference type="Proteomes" id="UP000008782"/>
    </source>
</evidence>
<evidence type="ECO:0000313" key="1">
    <source>
        <dbReference type="EMBL" id="EFQ32433.1"/>
    </source>
</evidence>
<dbReference type="RefSeq" id="XP_008096453.1">
    <property type="nucleotide sequence ID" value="XM_008098262.1"/>
</dbReference>
<evidence type="ECO:0008006" key="3">
    <source>
        <dbReference type="Google" id="ProtNLM"/>
    </source>
</evidence>
<organism evidence="2">
    <name type="scientific">Colletotrichum graminicola (strain M1.001 / M2 / FGSC 10212)</name>
    <name type="common">Maize anthracnose fungus</name>
    <name type="synonym">Glomerella graminicola</name>
    <dbReference type="NCBI Taxonomy" id="645133"/>
    <lineage>
        <taxon>Eukaryota</taxon>
        <taxon>Fungi</taxon>
        <taxon>Dikarya</taxon>
        <taxon>Ascomycota</taxon>
        <taxon>Pezizomycotina</taxon>
        <taxon>Sordariomycetes</taxon>
        <taxon>Hypocreomycetidae</taxon>
        <taxon>Glomerellales</taxon>
        <taxon>Glomerellaceae</taxon>
        <taxon>Colletotrichum</taxon>
        <taxon>Colletotrichum graminicola species complex</taxon>
    </lineage>
</organism>
<sequence length="145" mass="15764">MAEDVVPKLVGRSYAALFKYDCAVVGGGTAGNTRAARLPGFRSSELHHFPHQGTFYEIITNNRTQVPGYNFEGVNPTNVGTMDSLAAIHINTEPIAADDFPSGWHYCFTCILLSPLSPFYGYSGRKIDHVQGVTFGGAWVITSSF</sequence>
<dbReference type="VEuPathDB" id="FungiDB:GLRG_07703"/>
<dbReference type="AlphaFoldDB" id="E3QNS6"/>
<dbReference type="HOGENOM" id="CLU_1786709_0_0_1"/>